<dbReference type="EMBL" id="FNQG01000004">
    <property type="protein sequence ID" value="SDZ89060.1"/>
    <property type="molecule type" value="Genomic_DNA"/>
</dbReference>
<dbReference type="GO" id="GO:0016757">
    <property type="term" value="F:glycosyltransferase activity"/>
    <property type="evidence" value="ECO:0007669"/>
    <property type="project" value="InterPro"/>
</dbReference>
<keyword evidence="3" id="KW-0808">Transferase</keyword>
<dbReference type="RefSeq" id="WP_074671462.1">
    <property type="nucleotide sequence ID" value="NZ_FNQG01000004.1"/>
</dbReference>
<gene>
    <name evidence="3" type="ORF">SAMN05660648_01085</name>
</gene>
<reference evidence="3 4" key="1">
    <citation type="submission" date="2016-10" db="EMBL/GenBank/DDBJ databases">
        <authorList>
            <person name="de Groot N.N."/>
        </authorList>
    </citation>
    <scope>NUCLEOTIDE SEQUENCE [LARGE SCALE GENOMIC DNA]</scope>
    <source>
        <strain evidence="3 4">DSM 2872</strain>
    </source>
</reference>
<dbReference type="Gene3D" id="3.40.50.2000">
    <property type="entry name" value="Glycogen Phosphorylase B"/>
    <property type="match status" value="2"/>
</dbReference>
<proteinExistence type="predicted"/>
<dbReference type="InterPro" id="IPR001296">
    <property type="entry name" value="Glyco_trans_1"/>
</dbReference>
<evidence type="ECO:0000259" key="1">
    <source>
        <dbReference type="Pfam" id="PF00534"/>
    </source>
</evidence>
<sequence>MRIVILANSDAGLYKFRKELLERCCTDHKVMIILPYGEYIGDLESIGCQYIPIEFNRRGTNPLADIKLIKRYIRLLKEVNPDVVLTYTIKPNIYGGIACQCLHIPYISNITGLGTAIENGGLLKLLTSILYKYGLKSSKCVFFQNSKNQNDFISRGIVRGKNRLIPGSGVNLAQYKYEDYPLEIEGIRFLFVGRIMRDKGIEELLTAMTEIRKKYNNVILDVVGWCDEDYTVALKKAVQKGTICYYGFQKNMYKFYKNCHCVILPSYHEGLANVLLEASAIGRPVITTNIPGCQETFVEGKTGYGCEPKSACSLRLAVDRFLSLTHEDRKQMGKEARKKIEAEFDRRIVVEAYMKELEALNC</sequence>
<dbReference type="Pfam" id="PF00534">
    <property type="entry name" value="Glycos_transf_1"/>
    <property type="match status" value="1"/>
</dbReference>
<feature type="domain" description="Glycosyltransferase subfamily 4-like N-terminal" evidence="2">
    <location>
        <begin position="27"/>
        <end position="145"/>
    </location>
</feature>
<dbReference type="CDD" id="cd03808">
    <property type="entry name" value="GT4_CapM-like"/>
    <property type="match status" value="1"/>
</dbReference>
<evidence type="ECO:0000313" key="3">
    <source>
        <dbReference type="EMBL" id="SDZ89060.1"/>
    </source>
</evidence>
<dbReference type="Pfam" id="PF13477">
    <property type="entry name" value="Glyco_trans_4_2"/>
    <property type="match status" value="1"/>
</dbReference>
<dbReference type="PANTHER" id="PTHR45947">
    <property type="entry name" value="SULFOQUINOVOSYL TRANSFERASE SQD2"/>
    <property type="match status" value="1"/>
</dbReference>
<protein>
    <submittedName>
        <fullName evidence="3">Galacturonosyltransferase</fullName>
    </submittedName>
</protein>
<dbReference type="InterPro" id="IPR028098">
    <property type="entry name" value="Glyco_trans_4-like_N"/>
</dbReference>
<feature type="domain" description="Glycosyl transferase family 1" evidence="1">
    <location>
        <begin position="188"/>
        <end position="338"/>
    </location>
</feature>
<dbReference type="SUPFAM" id="SSF53756">
    <property type="entry name" value="UDP-Glycosyltransferase/glycogen phosphorylase"/>
    <property type="match status" value="1"/>
</dbReference>
<evidence type="ECO:0000259" key="2">
    <source>
        <dbReference type="Pfam" id="PF13477"/>
    </source>
</evidence>
<dbReference type="PANTHER" id="PTHR45947:SF3">
    <property type="entry name" value="SULFOQUINOVOSYL TRANSFERASE SQD2"/>
    <property type="match status" value="1"/>
</dbReference>
<name>A0A1H3WQ26_SELRU</name>
<accession>A0A1H3WQ26</accession>
<dbReference type="OrthoDB" id="9806653at2"/>
<organism evidence="3 4">
    <name type="scientific">Selenomonas ruminantium</name>
    <dbReference type="NCBI Taxonomy" id="971"/>
    <lineage>
        <taxon>Bacteria</taxon>
        <taxon>Bacillati</taxon>
        <taxon>Bacillota</taxon>
        <taxon>Negativicutes</taxon>
        <taxon>Selenomonadales</taxon>
        <taxon>Selenomonadaceae</taxon>
        <taxon>Selenomonas</taxon>
    </lineage>
</organism>
<dbReference type="AlphaFoldDB" id="A0A1H3WQ26"/>
<evidence type="ECO:0000313" key="4">
    <source>
        <dbReference type="Proteomes" id="UP000183469"/>
    </source>
</evidence>
<dbReference type="Proteomes" id="UP000183469">
    <property type="component" value="Unassembled WGS sequence"/>
</dbReference>
<dbReference type="InterPro" id="IPR050194">
    <property type="entry name" value="Glycosyltransferase_grp1"/>
</dbReference>